<gene>
    <name evidence="1" type="ORF">MCOR_36020</name>
</gene>
<dbReference type="EMBL" id="CACVKT020006488">
    <property type="protein sequence ID" value="CAC5402011.1"/>
    <property type="molecule type" value="Genomic_DNA"/>
</dbReference>
<sequence length="399" mass="44216">MNTDENTFIGFQAISWCPLEYENKIVQDKCLINNFLETGPPVAVGKNFVFKNKYCALCNDEPMLMTESRNECQKWSEEVERSNFCVHLETFANYEIHLEYIMVSAKNHTKSELIAIGLVSFWTVVVTNFTQCSGYILLKESESKMVKVSTSLQVLKKSFSNEIPVIEKSFQDHRIDIMKDNDTEQITMIKKKSPISSTKDDSHRFNKIIYLLIVPDQKEAFLKYLLPTKNINISAINDKFCSHQKVSIDVMPEDGIFILSDAIRCDETKQIIVASITTCPVASITNCPVASKTNSPVASIINQTSYFNNNQPSGLNDNLTSGFYKTSPVTLITSPVASITTNTVALITRPLASITTSLVASITTSPVTSITTSPMASITSPVASITTIPGVSIIINTVI</sequence>
<proteinExistence type="predicted"/>
<dbReference type="OrthoDB" id="6134459at2759"/>
<dbReference type="Proteomes" id="UP000507470">
    <property type="component" value="Unassembled WGS sequence"/>
</dbReference>
<evidence type="ECO:0000313" key="1">
    <source>
        <dbReference type="EMBL" id="CAC5402011.1"/>
    </source>
</evidence>
<organism evidence="1 2">
    <name type="scientific">Mytilus coruscus</name>
    <name type="common">Sea mussel</name>
    <dbReference type="NCBI Taxonomy" id="42192"/>
    <lineage>
        <taxon>Eukaryota</taxon>
        <taxon>Metazoa</taxon>
        <taxon>Spiralia</taxon>
        <taxon>Lophotrochozoa</taxon>
        <taxon>Mollusca</taxon>
        <taxon>Bivalvia</taxon>
        <taxon>Autobranchia</taxon>
        <taxon>Pteriomorphia</taxon>
        <taxon>Mytilida</taxon>
        <taxon>Mytiloidea</taxon>
        <taxon>Mytilidae</taxon>
        <taxon>Mytilinae</taxon>
        <taxon>Mytilus</taxon>
    </lineage>
</organism>
<dbReference type="AlphaFoldDB" id="A0A6J8D2L1"/>
<name>A0A6J8D2L1_MYTCO</name>
<reference evidence="1 2" key="1">
    <citation type="submission" date="2020-06" db="EMBL/GenBank/DDBJ databases">
        <authorList>
            <person name="Li R."/>
            <person name="Bekaert M."/>
        </authorList>
    </citation>
    <scope>NUCLEOTIDE SEQUENCE [LARGE SCALE GENOMIC DNA]</scope>
    <source>
        <strain evidence="2">wild</strain>
    </source>
</reference>
<keyword evidence="2" id="KW-1185">Reference proteome</keyword>
<protein>
    <submittedName>
        <fullName evidence="1">Uncharacterized protein</fullName>
    </submittedName>
</protein>
<accession>A0A6J8D2L1</accession>
<evidence type="ECO:0000313" key="2">
    <source>
        <dbReference type="Proteomes" id="UP000507470"/>
    </source>
</evidence>